<reference evidence="5 6" key="1">
    <citation type="submission" date="2016-10" db="EMBL/GenBank/DDBJ databases">
        <authorList>
            <person name="de Groot N.N."/>
        </authorList>
    </citation>
    <scope>NUCLEOTIDE SEQUENCE [LARGE SCALE GENOMIC DNA]</scope>
    <source>
        <strain evidence="5 6">CGMCC 1.7059</strain>
    </source>
</reference>
<dbReference type="EMBL" id="FNNE01000005">
    <property type="protein sequence ID" value="SDW99968.1"/>
    <property type="molecule type" value="Genomic_DNA"/>
</dbReference>
<dbReference type="Pfam" id="PF13426">
    <property type="entry name" value="PAS_9"/>
    <property type="match status" value="2"/>
</dbReference>
<evidence type="ECO:0000313" key="5">
    <source>
        <dbReference type="EMBL" id="SDW99968.1"/>
    </source>
</evidence>
<dbReference type="PROSITE" id="PS50112">
    <property type="entry name" value="PAS"/>
    <property type="match status" value="2"/>
</dbReference>
<dbReference type="STRING" id="488533.SAMN04487960_105258"/>
<dbReference type="SUPFAM" id="SSF55073">
    <property type="entry name" value="Nucleotide cyclase"/>
    <property type="match status" value="1"/>
</dbReference>
<feature type="domain" description="GGDEF" evidence="4">
    <location>
        <begin position="293"/>
        <end position="422"/>
    </location>
</feature>
<feature type="domain" description="PAS" evidence="2">
    <location>
        <begin position="143"/>
        <end position="191"/>
    </location>
</feature>
<organism evidence="5 6">
    <name type="scientific">Marinobacter mobilis</name>
    <dbReference type="NCBI Taxonomy" id="488533"/>
    <lineage>
        <taxon>Bacteria</taxon>
        <taxon>Pseudomonadati</taxon>
        <taxon>Pseudomonadota</taxon>
        <taxon>Gammaproteobacteria</taxon>
        <taxon>Pseudomonadales</taxon>
        <taxon>Marinobacteraceae</taxon>
        <taxon>Marinobacter</taxon>
    </lineage>
</organism>
<keyword evidence="6" id="KW-1185">Reference proteome</keyword>
<dbReference type="PANTHER" id="PTHR44757">
    <property type="entry name" value="DIGUANYLATE CYCLASE DGCP"/>
    <property type="match status" value="1"/>
</dbReference>
<dbReference type="InterPro" id="IPR043128">
    <property type="entry name" value="Rev_trsase/Diguanyl_cyclase"/>
</dbReference>
<evidence type="ECO:0000259" key="3">
    <source>
        <dbReference type="PROSITE" id="PS50883"/>
    </source>
</evidence>
<dbReference type="Gene3D" id="3.30.450.20">
    <property type="entry name" value="PAS domain"/>
    <property type="match status" value="2"/>
</dbReference>
<dbReference type="CDD" id="cd00130">
    <property type="entry name" value="PAS"/>
    <property type="match status" value="2"/>
</dbReference>
<evidence type="ECO:0000313" key="6">
    <source>
        <dbReference type="Proteomes" id="UP000199675"/>
    </source>
</evidence>
<dbReference type="InterPro" id="IPR035965">
    <property type="entry name" value="PAS-like_dom_sf"/>
</dbReference>
<dbReference type="Gene3D" id="3.20.20.450">
    <property type="entry name" value="EAL domain"/>
    <property type="match status" value="1"/>
</dbReference>
<feature type="domain" description="PAS" evidence="2">
    <location>
        <begin position="14"/>
        <end position="84"/>
    </location>
</feature>
<evidence type="ECO:0000259" key="4">
    <source>
        <dbReference type="PROSITE" id="PS50887"/>
    </source>
</evidence>
<dbReference type="SUPFAM" id="SSF55785">
    <property type="entry name" value="PYP-like sensor domain (PAS domain)"/>
    <property type="match status" value="2"/>
</dbReference>
<dbReference type="CDD" id="cd01949">
    <property type="entry name" value="GGDEF"/>
    <property type="match status" value="1"/>
</dbReference>
<dbReference type="SMART" id="SM00052">
    <property type="entry name" value="EAL"/>
    <property type="match status" value="1"/>
</dbReference>
<dbReference type="CDD" id="cd01948">
    <property type="entry name" value="EAL"/>
    <property type="match status" value="1"/>
</dbReference>
<dbReference type="PROSITE" id="PS50887">
    <property type="entry name" value="GGDEF"/>
    <property type="match status" value="1"/>
</dbReference>
<dbReference type="NCBIfam" id="TIGR00229">
    <property type="entry name" value="sensory_box"/>
    <property type="match status" value="2"/>
</dbReference>
<dbReference type="NCBIfam" id="TIGR00254">
    <property type="entry name" value="GGDEF"/>
    <property type="match status" value="1"/>
</dbReference>
<dbReference type="SMART" id="SM00267">
    <property type="entry name" value="GGDEF"/>
    <property type="match status" value="1"/>
</dbReference>
<evidence type="ECO:0000256" key="1">
    <source>
        <dbReference type="SAM" id="SignalP"/>
    </source>
</evidence>
<feature type="domain" description="EAL" evidence="3">
    <location>
        <begin position="431"/>
        <end position="685"/>
    </location>
</feature>
<dbReference type="InterPro" id="IPR000160">
    <property type="entry name" value="GGDEF_dom"/>
</dbReference>
<feature type="signal peptide" evidence="1">
    <location>
        <begin position="1"/>
        <end position="28"/>
    </location>
</feature>
<gene>
    <name evidence="5" type="ORF">SAMN04487960_105258</name>
</gene>
<feature type="chain" id="PRO_5011725119" evidence="1">
    <location>
        <begin position="29"/>
        <end position="698"/>
    </location>
</feature>
<dbReference type="InterPro" id="IPR000014">
    <property type="entry name" value="PAS"/>
</dbReference>
<evidence type="ECO:0000259" key="2">
    <source>
        <dbReference type="PROSITE" id="PS50112"/>
    </source>
</evidence>
<sequence length="698" mass="77630">MQPPTPSAPPIVPVAASLAALASYSSNAVLVTDTEGLIQWVNQGFVDALGLAGAEIVGSALQDLLQTPNKPLTREAIDDGFRQATGFVGEVMVANHCADPLWFHINCSPLDPVESGYAGFVAILNDITRLMQSRQQLRISASVFERSHDAIMITDQDNRIIDVNPAFSRITGYSRDEAIGQSPNLLSSAVHTPAFYQNMWDSIQQNQFWRGEITNRRKNGELFTELLSINKVQLDGPAQWHHVAVFSDITELKNHAEQLNRVSNYDELTGLPNLQLLIKRLQRNITQADSHGQKLTLIHIDLDQFRLINSRFGHSAGDQVLTEVGRRLKTAVRENDTVARLTGDEFLLLLPECHHDNIGQRLLTLLHEAIAVGPASVRLSASMGIAHYPADASEPHQLLRHAGQAMHLAKDRGGNACHSFDPSLQRYREKRRELLRELHCALSNHEFVLHYQPQLNMTSGQIIGAEALIRWQHPQRGLLSPAEFLPVVTGSDLEIPLGRWVVREACRQCSEWYQAGQDLKVSINISAHHLMTPDFPEFLANELAIHPGLPSRNITLEVLESTALDDTRQAGNVIEACRAMGFEVALDDFGTGYSSLAYFRSLPIDLIKIDQSFVRNLLDNSNDRAIVESVVFLAKRFDRPVLAEGVETNAHARLLRDIGCELIQGYGLARPMAAAPFNLWLADWSEAPLQRQRAMLQG</sequence>
<name>A0A1H2Y567_9GAMM</name>
<dbReference type="InterPro" id="IPR035919">
    <property type="entry name" value="EAL_sf"/>
</dbReference>
<protein>
    <submittedName>
        <fullName evidence="5">PAS domain S-box-containing protein/diguanylate cyclase (GGDEF) domain-containing protein</fullName>
    </submittedName>
</protein>
<dbReference type="Gene3D" id="3.30.70.270">
    <property type="match status" value="1"/>
</dbReference>
<dbReference type="SMART" id="SM00091">
    <property type="entry name" value="PAS"/>
    <property type="match status" value="2"/>
</dbReference>
<dbReference type="SUPFAM" id="SSF141868">
    <property type="entry name" value="EAL domain-like"/>
    <property type="match status" value="1"/>
</dbReference>
<proteinExistence type="predicted"/>
<dbReference type="Pfam" id="PF00990">
    <property type="entry name" value="GGDEF"/>
    <property type="match status" value="1"/>
</dbReference>
<dbReference type="PROSITE" id="PS50883">
    <property type="entry name" value="EAL"/>
    <property type="match status" value="1"/>
</dbReference>
<dbReference type="OrthoDB" id="9176779at2"/>
<dbReference type="PANTHER" id="PTHR44757:SF2">
    <property type="entry name" value="BIOFILM ARCHITECTURE MAINTENANCE PROTEIN MBAA"/>
    <property type="match status" value="1"/>
</dbReference>
<accession>A0A1H2Y567</accession>
<dbReference type="InterPro" id="IPR001633">
    <property type="entry name" value="EAL_dom"/>
</dbReference>
<dbReference type="InterPro" id="IPR029787">
    <property type="entry name" value="Nucleotide_cyclase"/>
</dbReference>
<dbReference type="AlphaFoldDB" id="A0A1H2Y567"/>
<dbReference type="Pfam" id="PF00563">
    <property type="entry name" value="EAL"/>
    <property type="match status" value="1"/>
</dbReference>
<dbReference type="Proteomes" id="UP000199675">
    <property type="component" value="Unassembled WGS sequence"/>
</dbReference>
<keyword evidence="1" id="KW-0732">Signal</keyword>
<dbReference type="RefSeq" id="WP_091813103.1">
    <property type="nucleotide sequence ID" value="NZ_FNNE01000005.1"/>
</dbReference>
<dbReference type="InterPro" id="IPR052155">
    <property type="entry name" value="Biofilm_reg_signaling"/>
</dbReference>